<dbReference type="AlphaFoldDB" id="A0A3B0U147"/>
<accession>A0A3B0U147</accession>
<feature type="transmembrane region" description="Helical" evidence="7">
    <location>
        <begin position="140"/>
        <end position="159"/>
    </location>
</feature>
<dbReference type="SUPFAM" id="SSF47384">
    <property type="entry name" value="Homodimeric domain of signal transducing histidine kinase"/>
    <property type="match status" value="1"/>
</dbReference>
<keyword evidence="6" id="KW-0902">Two-component regulatory system</keyword>
<dbReference type="GO" id="GO:0000155">
    <property type="term" value="F:phosphorelay sensor kinase activity"/>
    <property type="evidence" value="ECO:0007669"/>
    <property type="project" value="InterPro"/>
</dbReference>
<keyword evidence="7" id="KW-1133">Transmembrane helix</keyword>
<feature type="transmembrane region" description="Helical" evidence="7">
    <location>
        <begin position="171"/>
        <end position="194"/>
    </location>
</feature>
<keyword evidence="5" id="KW-0067">ATP-binding</keyword>
<keyword evidence="3" id="KW-0547">Nucleotide-binding</keyword>
<dbReference type="PANTHER" id="PTHR43065">
    <property type="entry name" value="SENSOR HISTIDINE KINASE"/>
    <property type="match status" value="1"/>
</dbReference>
<dbReference type="InterPro" id="IPR036097">
    <property type="entry name" value="HisK_dim/P_sf"/>
</dbReference>
<organism evidence="9">
    <name type="scientific">hydrothermal vent metagenome</name>
    <dbReference type="NCBI Taxonomy" id="652676"/>
    <lineage>
        <taxon>unclassified sequences</taxon>
        <taxon>metagenomes</taxon>
        <taxon>ecological metagenomes</taxon>
    </lineage>
</organism>
<feature type="transmembrane region" description="Helical" evidence="7">
    <location>
        <begin position="9"/>
        <end position="31"/>
    </location>
</feature>
<protein>
    <recommendedName>
        <fullName evidence="8">Histidine kinase domain-containing protein</fullName>
    </recommendedName>
</protein>
<name>A0A3B0U147_9ZZZZ</name>
<dbReference type="CDD" id="cd06225">
    <property type="entry name" value="HAMP"/>
    <property type="match status" value="1"/>
</dbReference>
<evidence type="ECO:0000256" key="4">
    <source>
        <dbReference type="ARBA" id="ARBA00022777"/>
    </source>
</evidence>
<evidence type="ECO:0000256" key="2">
    <source>
        <dbReference type="ARBA" id="ARBA00022679"/>
    </source>
</evidence>
<keyword evidence="7" id="KW-0472">Membrane</keyword>
<dbReference type="GO" id="GO:0005524">
    <property type="term" value="F:ATP binding"/>
    <property type="evidence" value="ECO:0007669"/>
    <property type="project" value="UniProtKB-KW"/>
</dbReference>
<dbReference type="Gene3D" id="3.30.565.10">
    <property type="entry name" value="Histidine kinase-like ATPase, C-terminal domain"/>
    <property type="match status" value="1"/>
</dbReference>
<dbReference type="EMBL" id="UOEP01000224">
    <property type="protein sequence ID" value="VAW24741.1"/>
    <property type="molecule type" value="Genomic_DNA"/>
</dbReference>
<dbReference type="PRINTS" id="PR00344">
    <property type="entry name" value="BCTRLSENSOR"/>
</dbReference>
<evidence type="ECO:0000313" key="9">
    <source>
        <dbReference type="EMBL" id="VAW24741.1"/>
    </source>
</evidence>
<evidence type="ECO:0000256" key="5">
    <source>
        <dbReference type="ARBA" id="ARBA00022840"/>
    </source>
</evidence>
<sequence length="502" mass="56646">MKKTVRINLFWKFLIAISATIILFGTINLYFTKYTVYDLFETGLNRQGRNTAISIAQRSIDPIFYNDLATLNQIVSNQKQIDSTLAYIFIINNKKEIIAHTFEQAVPQQLIDANILVPYSKSSIVEITPKNNPHVVIRDFAVPILNGNLGVIRLGLFEVGYAKSINKASMIFLEMIALFLVFGILGALFFSYIITFPLRRISKIAKSIELGTLDIQEEDFETTINRLELVRGKFFFNVTDEIDVLIYSFGEMVSRLRTAYDDLQKTQNSLFQSAKMASLGTLSAGLAHEINNPIAGIRSSIRRLSESPKNVKQNISYLKMMDDAVNKIEKVVTGLLGFTRKPDLEFKEVNVVNIIENVLMLTAYQLEKSRITVKKRFDGRDIIISASANHIEQVILNIILNSIDAIEEKMLHEPEHMGEINIMVNDRGDKVEFEIADNGIGINEQDLNGIFDPFYTQKKVRQGIGLGLAVSFSIVERHIGRIYAANNNLGGLSLIVILPKRQ</sequence>
<keyword evidence="7" id="KW-0812">Transmembrane</keyword>
<dbReference type="PROSITE" id="PS50109">
    <property type="entry name" value="HIS_KIN"/>
    <property type="match status" value="1"/>
</dbReference>
<dbReference type="Gene3D" id="6.10.340.10">
    <property type="match status" value="1"/>
</dbReference>
<evidence type="ECO:0000256" key="6">
    <source>
        <dbReference type="ARBA" id="ARBA00023012"/>
    </source>
</evidence>
<dbReference type="InterPro" id="IPR003661">
    <property type="entry name" value="HisK_dim/P_dom"/>
</dbReference>
<keyword evidence="2" id="KW-0808">Transferase</keyword>
<dbReference type="InterPro" id="IPR005467">
    <property type="entry name" value="His_kinase_dom"/>
</dbReference>
<dbReference type="CDD" id="cd00082">
    <property type="entry name" value="HisKA"/>
    <property type="match status" value="1"/>
</dbReference>
<dbReference type="Pfam" id="PF02518">
    <property type="entry name" value="HATPase_c"/>
    <property type="match status" value="1"/>
</dbReference>
<evidence type="ECO:0000256" key="1">
    <source>
        <dbReference type="ARBA" id="ARBA00022553"/>
    </source>
</evidence>
<keyword evidence="1" id="KW-0597">Phosphoprotein</keyword>
<evidence type="ECO:0000256" key="7">
    <source>
        <dbReference type="SAM" id="Phobius"/>
    </source>
</evidence>
<dbReference type="Gene3D" id="1.10.287.130">
    <property type="match status" value="1"/>
</dbReference>
<feature type="domain" description="Histidine kinase" evidence="8">
    <location>
        <begin position="285"/>
        <end position="502"/>
    </location>
</feature>
<reference evidence="9" key="1">
    <citation type="submission" date="2018-06" db="EMBL/GenBank/DDBJ databases">
        <authorList>
            <person name="Zhirakovskaya E."/>
        </authorList>
    </citation>
    <scope>NUCLEOTIDE SEQUENCE</scope>
</reference>
<proteinExistence type="predicted"/>
<dbReference type="SMART" id="SM00388">
    <property type="entry name" value="HisKA"/>
    <property type="match status" value="1"/>
</dbReference>
<dbReference type="PANTHER" id="PTHR43065:SF10">
    <property type="entry name" value="PEROXIDE STRESS-ACTIVATED HISTIDINE KINASE MAK3"/>
    <property type="match status" value="1"/>
</dbReference>
<dbReference type="Pfam" id="PF00512">
    <property type="entry name" value="HisKA"/>
    <property type="match status" value="1"/>
</dbReference>
<dbReference type="InterPro" id="IPR036890">
    <property type="entry name" value="HATPase_C_sf"/>
</dbReference>
<dbReference type="InterPro" id="IPR004358">
    <property type="entry name" value="Sig_transdc_His_kin-like_C"/>
</dbReference>
<dbReference type="SMART" id="SM00387">
    <property type="entry name" value="HATPase_c"/>
    <property type="match status" value="1"/>
</dbReference>
<evidence type="ECO:0000256" key="3">
    <source>
        <dbReference type="ARBA" id="ARBA00022741"/>
    </source>
</evidence>
<keyword evidence="4" id="KW-0418">Kinase</keyword>
<dbReference type="InterPro" id="IPR003594">
    <property type="entry name" value="HATPase_dom"/>
</dbReference>
<dbReference type="SUPFAM" id="SSF55874">
    <property type="entry name" value="ATPase domain of HSP90 chaperone/DNA topoisomerase II/histidine kinase"/>
    <property type="match status" value="1"/>
</dbReference>
<evidence type="ECO:0000259" key="8">
    <source>
        <dbReference type="PROSITE" id="PS50109"/>
    </source>
</evidence>
<gene>
    <name evidence="9" type="ORF">MNBD_BACTEROID01-850</name>
</gene>